<keyword evidence="2" id="KW-1003">Cell membrane</keyword>
<evidence type="ECO:0000256" key="1">
    <source>
        <dbReference type="ARBA" id="ARBA00004651"/>
    </source>
</evidence>
<evidence type="ECO:0000256" key="2">
    <source>
        <dbReference type="ARBA" id="ARBA00022475"/>
    </source>
</evidence>
<keyword evidence="5 6" id="KW-0472">Membrane</keyword>
<dbReference type="Pfam" id="PF06271">
    <property type="entry name" value="RDD"/>
    <property type="match status" value="1"/>
</dbReference>
<evidence type="ECO:0000259" key="7">
    <source>
        <dbReference type="Pfam" id="PF06271"/>
    </source>
</evidence>
<feature type="transmembrane region" description="Helical" evidence="6">
    <location>
        <begin position="6"/>
        <end position="22"/>
    </location>
</feature>
<name>A0A0B8NUM4_9VIBR</name>
<dbReference type="GO" id="GO:0005886">
    <property type="term" value="C:plasma membrane"/>
    <property type="evidence" value="ECO:0007669"/>
    <property type="project" value="UniProtKB-SubCell"/>
</dbReference>
<organism evidence="8 9">
    <name type="scientific">Vibrio ishigakensis</name>
    <dbReference type="NCBI Taxonomy" id="1481914"/>
    <lineage>
        <taxon>Bacteria</taxon>
        <taxon>Pseudomonadati</taxon>
        <taxon>Pseudomonadota</taxon>
        <taxon>Gammaproteobacteria</taxon>
        <taxon>Vibrionales</taxon>
        <taxon>Vibrionaceae</taxon>
        <taxon>Vibrio</taxon>
    </lineage>
</organism>
<reference evidence="8 9" key="2">
    <citation type="submission" date="2015-01" db="EMBL/GenBank/DDBJ databases">
        <authorList>
            <consortium name="NBRP consortium"/>
            <person name="Sawabe T."/>
            <person name="Meirelles P."/>
            <person name="Feng G."/>
            <person name="Sayaka M."/>
            <person name="Hattori M."/>
            <person name="Ohkuma M."/>
        </authorList>
    </citation>
    <scope>NUCLEOTIDE SEQUENCE [LARGE SCALE GENOMIC DNA]</scope>
    <source>
        <strain evidence="9">JCM 19231</strain>
    </source>
</reference>
<dbReference type="Proteomes" id="UP000031671">
    <property type="component" value="Unassembled WGS sequence"/>
</dbReference>
<keyword evidence="3 6" id="KW-0812">Transmembrane</keyword>
<gene>
    <name evidence="8" type="ORF">JCM19231_4607</name>
</gene>
<dbReference type="AlphaFoldDB" id="A0A0B8NUM4"/>
<dbReference type="InterPro" id="IPR010432">
    <property type="entry name" value="RDD"/>
</dbReference>
<keyword evidence="9" id="KW-1185">Reference proteome</keyword>
<keyword evidence="4 6" id="KW-1133">Transmembrane helix</keyword>
<evidence type="ECO:0000313" key="8">
    <source>
        <dbReference type="EMBL" id="GAM54429.1"/>
    </source>
</evidence>
<proteinExistence type="predicted"/>
<accession>A0A0B8NUM4</accession>
<evidence type="ECO:0000256" key="6">
    <source>
        <dbReference type="SAM" id="Phobius"/>
    </source>
</evidence>
<reference evidence="8 9" key="1">
    <citation type="submission" date="2015-01" db="EMBL/GenBank/DDBJ databases">
        <title>Vibrio sp. C1 JCM 19231 whole genome shotgun sequence.</title>
        <authorList>
            <person name="Sawabe T."/>
            <person name="Meirelles P."/>
            <person name="Feng G."/>
            <person name="Sayaka M."/>
            <person name="Hattori M."/>
            <person name="Ohkuma M."/>
        </authorList>
    </citation>
    <scope>NUCLEOTIDE SEQUENCE [LARGE SCALE GENOMIC DNA]</scope>
    <source>
        <strain evidence="9">JCM 19231</strain>
    </source>
</reference>
<feature type="domain" description="RDD" evidence="7">
    <location>
        <begin position="6"/>
        <end position="81"/>
    </location>
</feature>
<evidence type="ECO:0000313" key="9">
    <source>
        <dbReference type="Proteomes" id="UP000031671"/>
    </source>
</evidence>
<dbReference type="PANTHER" id="PTHR36115:SF10">
    <property type="entry name" value="RDD DOMAIN-CONTAINING PROTEIN"/>
    <property type="match status" value="1"/>
</dbReference>
<dbReference type="PANTHER" id="PTHR36115">
    <property type="entry name" value="PROLINE-RICH ANTIGEN HOMOLOG-RELATED"/>
    <property type="match status" value="1"/>
</dbReference>
<dbReference type="EMBL" id="BBRZ01000004">
    <property type="protein sequence ID" value="GAM54429.1"/>
    <property type="molecule type" value="Genomic_DNA"/>
</dbReference>
<evidence type="ECO:0000256" key="5">
    <source>
        <dbReference type="ARBA" id="ARBA00023136"/>
    </source>
</evidence>
<comment type="caution">
    <text evidence="8">The sequence shown here is derived from an EMBL/GenBank/DDBJ whole genome shotgun (WGS) entry which is preliminary data.</text>
</comment>
<dbReference type="InterPro" id="IPR051791">
    <property type="entry name" value="Pra-immunoreactive"/>
</dbReference>
<evidence type="ECO:0000256" key="3">
    <source>
        <dbReference type="ARBA" id="ARBA00022692"/>
    </source>
</evidence>
<comment type="subcellular location">
    <subcellularLocation>
        <location evidence="1">Cell membrane</location>
        <topology evidence="1">Multi-pass membrane protein</topology>
    </subcellularLocation>
</comment>
<sequence length="90" mass="10136">MEPIIHCYLATIWIGFFVYFWSKAGQTVGMRAWKLRVQNPDGTNISITQAVIRVATSAFGLSNFAVPLDPQKRGFHDIWAKSEVVVLPKV</sequence>
<protein>
    <submittedName>
        <fullName evidence="8">Transmembrane protein</fullName>
    </submittedName>
</protein>
<evidence type="ECO:0000256" key="4">
    <source>
        <dbReference type="ARBA" id="ARBA00022989"/>
    </source>
</evidence>